<dbReference type="HAMAP" id="MF_01114">
    <property type="entry name" value="RecX"/>
    <property type="match status" value="1"/>
</dbReference>
<feature type="domain" description="RecX third three-helical" evidence="8">
    <location>
        <begin position="158"/>
        <end position="198"/>
    </location>
</feature>
<feature type="domain" description="RecX third three-helical" evidence="8">
    <location>
        <begin position="216"/>
        <end position="261"/>
    </location>
</feature>
<protein>
    <recommendedName>
        <fullName evidence="4 6">Regulatory protein RecX</fullName>
    </recommendedName>
</protein>
<feature type="domain" description="RecX second three-helical" evidence="7">
    <location>
        <begin position="109"/>
        <end position="150"/>
    </location>
</feature>
<dbReference type="Proteomes" id="UP000004567">
    <property type="component" value="Unassembled WGS sequence"/>
</dbReference>
<evidence type="ECO:0000256" key="6">
    <source>
        <dbReference type="HAMAP-Rule" id="MF_01114"/>
    </source>
</evidence>
<dbReference type="Pfam" id="PF21982">
    <property type="entry name" value="RecX_HTH1"/>
    <property type="match status" value="1"/>
</dbReference>
<evidence type="ECO:0000313" key="10">
    <source>
        <dbReference type="EMBL" id="EHS85265.1"/>
    </source>
</evidence>
<comment type="subcellular location">
    <subcellularLocation>
        <location evidence="2 6">Cytoplasm</location>
    </subcellularLocation>
</comment>
<dbReference type="GO" id="GO:0005737">
    <property type="term" value="C:cytoplasm"/>
    <property type="evidence" value="ECO:0007669"/>
    <property type="project" value="UniProtKB-SubCell"/>
</dbReference>
<evidence type="ECO:0000256" key="5">
    <source>
        <dbReference type="ARBA" id="ARBA00022490"/>
    </source>
</evidence>
<evidence type="ECO:0000256" key="4">
    <source>
        <dbReference type="ARBA" id="ARBA00018111"/>
    </source>
</evidence>
<dbReference type="Gene3D" id="1.10.10.10">
    <property type="entry name" value="Winged helix-like DNA-binding domain superfamily/Winged helix DNA-binding domain"/>
    <property type="match status" value="4"/>
</dbReference>
<dbReference type="InterPro" id="IPR003783">
    <property type="entry name" value="Regulatory_RecX"/>
</dbReference>
<sequence length="268" mass="31663">MKMKKITKIEAQKRPGRYNIYLNGQYAFPVAESVLIKYRLAKDLELDTATLEQITKDDQIAKAYGRMLDYLSHQLRTEAEVKQKLIDLETPPEMIDPVMEHLRSNRLLDDQVYADSYVRTVMHTELKGPQVIRQKLRQKGVGELVIDQALEQFDLNNQLENAQKLAQRLVQRYRHEPTRRQEEKVRQGLMTNGYSSDLYNQLKEDLVLVNDEDQQASLLATSGEKIWQRNRRYENLYERKMKTKQALYRKGFDLDAIDRWLAERDSKK</sequence>
<dbReference type="Pfam" id="PF21981">
    <property type="entry name" value="RecX_HTH3"/>
    <property type="match status" value="2"/>
</dbReference>
<gene>
    <name evidence="6" type="primary">recX</name>
    <name evidence="10" type="ORF">PS3_19582</name>
</gene>
<evidence type="ECO:0000313" key="11">
    <source>
        <dbReference type="Proteomes" id="UP000004567"/>
    </source>
</evidence>
<dbReference type="Pfam" id="PF02631">
    <property type="entry name" value="RecX_HTH2"/>
    <property type="match status" value="1"/>
</dbReference>
<evidence type="ECO:0000259" key="7">
    <source>
        <dbReference type="Pfam" id="PF02631"/>
    </source>
</evidence>
<evidence type="ECO:0000256" key="2">
    <source>
        <dbReference type="ARBA" id="ARBA00004496"/>
    </source>
</evidence>
<dbReference type="InterPro" id="IPR053926">
    <property type="entry name" value="RecX_HTH_1st"/>
</dbReference>
<dbReference type="AlphaFoldDB" id="H4GKI5"/>
<accession>H4GKI5</accession>
<dbReference type="NCBIfam" id="NF010733">
    <property type="entry name" value="PRK14135.1"/>
    <property type="match status" value="1"/>
</dbReference>
<dbReference type="InterPro" id="IPR036388">
    <property type="entry name" value="WH-like_DNA-bd_sf"/>
</dbReference>
<evidence type="ECO:0000259" key="8">
    <source>
        <dbReference type="Pfam" id="PF21981"/>
    </source>
</evidence>
<dbReference type="GO" id="GO:0006282">
    <property type="term" value="P:regulation of DNA repair"/>
    <property type="evidence" value="ECO:0007669"/>
    <property type="project" value="UniProtKB-UniRule"/>
</dbReference>
<evidence type="ECO:0000256" key="1">
    <source>
        <dbReference type="ARBA" id="ARBA00003529"/>
    </source>
</evidence>
<reference evidence="10 11" key="1">
    <citation type="journal article" date="2013" name="Genome Announc.">
        <title>Genome Sequence of Lactobacillus gastricus PS3, a Strain Isolated from Human Milk.</title>
        <authorList>
            <person name="Martin V."/>
            <person name="Cardenas N."/>
            <person name="Jimenez E."/>
            <person name="Maldonado A."/>
            <person name="Rodriguez J.M."/>
            <person name="Fernandez L."/>
        </authorList>
    </citation>
    <scope>NUCLEOTIDE SEQUENCE [LARGE SCALE GENOMIC DNA]</scope>
    <source>
        <strain evidence="10 11">PS3</strain>
    </source>
</reference>
<dbReference type="PANTHER" id="PTHR33602:SF1">
    <property type="entry name" value="REGULATORY PROTEIN RECX FAMILY PROTEIN"/>
    <property type="match status" value="1"/>
</dbReference>
<dbReference type="InterPro" id="IPR053924">
    <property type="entry name" value="RecX_HTH_2nd"/>
</dbReference>
<organism evidence="10 11">
    <name type="scientific">Limosilactobacillus gastricus PS3</name>
    <dbReference type="NCBI Taxonomy" id="1144300"/>
    <lineage>
        <taxon>Bacteria</taxon>
        <taxon>Bacillati</taxon>
        <taxon>Bacillota</taxon>
        <taxon>Bacilli</taxon>
        <taxon>Lactobacillales</taxon>
        <taxon>Lactobacillaceae</taxon>
        <taxon>Limosilactobacillus</taxon>
    </lineage>
</organism>
<name>H4GKI5_9LACO</name>
<evidence type="ECO:0000256" key="3">
    <source>
        <dbReference type="ARBA" id="ARBA00009695"/>
    </source>
</evidence>
<dbReference type="PATRIC" id="fig|1144300.3.peg.1526"/>
<keyword evidence="5 6" id="KW-0963">Cytoplasm</keyword>
<dbReference type="InterPro" id="IPR053925">
    <property type="entry name" value="RecX_HTH_3rd"/>
</dbReference>
<dbReference type="EMBL" id="AICN01000069">
    <property type="protein sequence ID" value="EHS85265.1"/>
    <property type="molecule type" value="Genomic_DNA"/>
</dbReference>
<feature type="domain" description="RecX first three-helical" evidence="9">
    <location>
        <begin position="63"/>
        <end position="102"/>
    </location>
</feature>
<dbReference type="STRING" id="1144300.PS3_19582"/>
<evidence type="ECO:0000259" key="9">
    <source>
        <dbReference type="Pfam" id="PF21982"/>
    </source>
</evidence>
<comment type="function">
    <text evidence="1 6">Modulates RecA activity.</text>
</comment>
<proteinExistence type="inferred from homology"/>
<comment type="caution">
    <text evidence="10">The sequence shown here is derived from an EMBL/GenBank/DDBJ whole genome shotgun (WGS) entry which is preliminary data.</text>
</comment>
<comment type="similarity">
    <text evidence="3 6">Belongs to the RecX family.</text>
</comment>
<dbReference type="PANTHER" id="PTHR33602">
    <property type="entry name" value="REGULATORY PROTEIN RECX FAMILY PROTEIN"/>
    <property type="match status" value="1"/>
</dbReference>